<dbReference type="InterPro" id="IPR000160">
    <property type="entry name" value="GGDEF_dom"/>
</dbReference>
<dbReference type="PROSITE" id="PS51371">
    <property type="entry name" value="CBS"/>
    <property type="match status" value="1"/>
</dbReference>
<dbReference type="PANTHER" id="PTHR45138">
    <property type="entry name" value="REGULATORY COMPONENTS OF SENSORY TRANSDUCTION SYSTEM"/>
    <property type="match status" value="1"/>
</dbReference>
<dbReference type="RefSeq" id="WP_379277633.1">
    <property type="nucleotide sequence ID" value="NZ_JBHUGT010000035.1"/>
</dbReference>
<evidence type="ECO:0000313" key="4">
    <source>
        <dbReference type="EMBL" id="MFD2662793.1"/>
    </source>
</evidence>
<dbReference type="Proteomes" id="UP001597493">
    <property type="component" value="Unassembled WGS sequence"/>
</dbReference>
<name>A0ABW5R2B9_9BACL</name>
<evidence type="ECO:0000259" key="3">
    <source>
        <dbReference type="PROSITE" id="PS51371"/>
    </source>
</evidence>
<dbReference type="PANTHER" id="PTHR45138:SF25">
    <property type="entry name" value="GGDEF DOMAIN PROTEIN"/>
    <property type="match status" value="1"/>
</dbReference>
<dbReference type="Gene3D" id="3.30.70.270">
    <property type="match status" value="1"/>
</dbReference>
<protein>
    <submittedName>
        <fullName evidence="4">GGDEF domain-containing protein</fullName>
    </submittedName>
</protein>
<accession>A0ABW5R2B9</accession>
<dbReference type="SUPFAM" id="SSF55073">
    <property type="entry name" value="Nucleotide cyclase"/>
    <property type="match status" value="1"/>
</dbReference>
<keyword evidence="5" id="KW-1185">Reference proteome</keyword>
<evidence type="ECO:0000313" key="5">
    <source>
        <dbReference type="Proteomes" id="UP001597493"/>
    </source>
</evidence>
<dbReference type="SMART" id="SM00267">
    <property type="entry name" value="GGDEF"/>
    <property type="match status" value="1"/>
</dbReference>
<sequence length="475" mass="52151">MNDTEIGLIDPRLVSAVQHKRRSAAVGVLFVRLSSGRSDPKELLANLNGGQLPCIFGSFCISGDCYFLVECAKGQGSAKVQLERLAGAATAWLEDNAEEESGSAPIVGCSVITSADQAGGEESAIYVGLRTAVERAYRGKREAAAATGSSVAYKNAQEPFYEIGQLASPIPVFQADQKVYELDQFFRHRYDEQGAVIASGSKPVGLIMKEKLHQLLSGPYGLALYSNRELSRIMDRRPLIVEAALSVEQAAQQAMARETAKMYDVVIVTDGAGERLLGAVSIRSLLECITALRTEAARTANPLTGLPGNESIQAKLQDRLRKEDPFAIIYADIDYFKWYNDFYGFAQGDEMIRYLARTLQFKCKEFGAANDFVGHVGGDDFIVLTGMKEPERLCKEIIREFDGGIGFFYEDFEMTEARDREGRAIGQRGVSLSLSLLCIEGTRIYSMERISRLSADLKKRAKAIKGSSYAVGYLH</sequence>
<feature type="domain" description="CBS" evidence="3">
    <location>
        <begin position="234"/>
        <end position="295"/>
    </location>
</feature>
<dbReference type="InterPro" id="IPR050469">
    <property type="entry name" value="Diguanylate_Cyclase"/>
</dbReference>
<dbReference type="PROSITE" id="PS50887">
    <property type="entry name" value="GGDEF"/>
    <property type="match status" value="1"/>
</dbReference>
<comment type="caution">
    <text evidence="4">The sequence shown here is derived from an EMBL/GenBank/DDBJ whole genome shotgun (WGS) entry which is preliminary data.</text>
</comment>
<dbReference type="EMBL" id="JBHUMY010000032">
    <property type="protein sequence ID" value="MFD2662793.1"/>
    <property type="molecule type" value="Genomic_DNA"/>
</dbReference>
<organism evidence="4 5">
    <name type="scientific">Paenibacillus thailandensis</name>
    <dbReference type="NCBI Taxonomy" id="393250"/>
    <lineage>
        <taxon>Bacteria</taxon>
        <taxon>Bacillati</taxon>
        <taxon>Bacillota</taxon>
        <taxon>Bacilli</taxon>
        <taxon>Bacillales</taxon>
        <taxon>Paenibacillaceae</taxon>
        <taxon>Paenibacillus</taxon>
    </lineage>
</organism>
<dbReference type="Gene3D" id="3.10.580.10">
    <property type="entry name" value="CBS-domain"/>
    <property type="match status" value="1"/>
</dbReference>
<dbReference type="Pfam" id="PF00571">
    <property type="entry name" value="CBS"/>
    <property type="match status" value="1"/>
</dbReference>
<dbReference type="InterPro" id="IPR046342">
    <property type="entry name" value="CBS_dom_sf"/>
</dbReference>
<gene>
    <name evidence="4" type="ORF">ACFSW5_21290</name>
</gene>
<dbReference type="InterPro" id="IPR029787">
    <property type="entry name" value="Nucleotide_cyclase"/>
</dbReference>
<proteinExistence type="predicted"/>
<reference evidence="5" key="1">
    <citation type="journal article" date="2019" name="Int. J. Syst. Evol. Microbiol.">
        <title>The Global Catalogue of Microorganisms (GCM) 10K type strain sequencing project: providing services to taxonomists for standard genome sequencing and annotation.</title>
        <authorList>
            <consortium name="The Broad Institute Genomics Platform"/>
            <consortium name="The Broad Institute Genome Sequencing Center for Infectious Disease"/>
            <person name="Wu L."/>
            <person name="Ma J."/>
        </authorList>
    </citation>
    <scope>NUCLEOTIDE SEQUENCE [LARGE SCALE GENOMIC DNA]</scope>
    <source>
        <strain evidence="5">TISTR 1827</strain>
    </source>
</reference>
<dbReference type="InterPro" id="IPR043128">
    <property type="entry name" value="Rev_trsase/Diguanyl_cyclase"/>
</dbReference>
<dbReference type="SUPFAM" id="SSF54631">
    <property type="entry name" value="CBS-domain pair"/>
    <property type="match status" value="1"/>
</dbReference>
<dbReference type="Pfam" id="PF00990">
    <property type="entry name" value="GGDEF"/>
    <property type="match status" value="1"/>
</dbReference>
<keyword evidence="1" id="KW-0129">CBS domain</keyword>
<evidence type="ECO:0000259" key="2">
    <source>
        <dbReference type="PROSITE" id="PS50887"/>
    </source>
</evidence>
<dbReference type="InterPro" id="IPR000644">
    <property type="entry name" value="CBS_dom"/>
</dbReference>
<feature type="domain" description="GGDEF" evidence="2">
    <location>
        <begin position="324"/>
        <end position="475"/>
    </location>
</feature>
<evidence type="ECO:0000256" key="1">
    <source>
        <dbReference type="PROSITE-ProRule" id="PRU00703"/>
    </source>
</evidence>
<dbReference type="CDD" id="cd01949">
    <property type="entry name" value="GGDEF"/>
    <property type="match status" value="1"/>
</dbReference>
<dbReference type="NCBIfam" id="TIGR00254">
    <property type="entry name" value="GGDEF"/>
    <property type="match status" value="1"/>
</dbReference>